<comment type="caution">
    <text evidence="1">The sequence shown here is derived from an EMBL/GenBank/DDBJ whole genome shotgun (WGS) entry which is preliminary data.</text>
</comment>
<proteinExistence type="predicted"/>
<dbReference type="EMBL" id="PPUZ01000029">
    <property type="protein sequence ID" value="RZM80978.1"/>
    <property type="molecule type" value="Genomic_DNA"/>
</dbReference>
<sequence length="273" mass="31063">MPDPVCPSAAGSANLVAGDWPSLFEQITRQRSVRMSKQFTAQTGNPFIAGNYRRVYSLGMDCRPRHLTRQLELGCRRGPFDWIGGRSVADLNQALQTRCKEVLLLKNLEPYEPDCKEYRKYADRAAGYLSAHDFAVENHDLVREYPAFREKFDGICTRFFSELAELDSVLFFLSVALEENEDWQFETPDEILANTLTLKTTLEQLCPNARVGLLVATFHDELVEHSRPGLAFTRKYTFDNDEPWMQGQELTHWCNMLVGVNGFTGLAAHKESA</sequence>
<evidence type="ECO:0000313" key="2">
    <source>
        <dbReference type="Proteomes" id="UP000292345"/>
    </source>
</evidence>
<name>A0A4Q7ECE8_9GAMM</name>
<dbReference type="InterPro" id="IPR014903">
    <property type="entry name" value="DUF1796"/>
</dbReference>
<evidence type="ECO:0000313" key="1">
    <source>
        <dbReference type="EMBL" id="RZM80978.1"/>
    </source>
</evidence>
<dbReference type="Pfam" id="PF08795">
    <property type="entry name" value="DUF1796"/>
    <property type="match status" value="1"/>
</dbReference>
<organism evidence="1 2">
    <name type="scientific">Pseudoalteromonas rubra</name>
    <dbReference type="NCBI Taxonomy" id="43658"/>
    <lineage>
        <taxon>Bacteria</taxon>
        <taxon>Pseudomonadati</taxon>
        <taxon>Pseudomonadota</taxon>
        <taxon>Gammaproteobacteria</taxon>
        <taxon>Alteromonadales</taxon>
        <taxon>Pseudoalteromonadaceae</taxon>
        <taxon>Pseudoalteromonas</taxon>
    </lineage>
</organism>
<accession>A0A4Q7ECE8</accession>
<gene>
    <name evidence="1" type="ORF">C3B51_10650</name>
</gene>
<protein>
    <recommendedName>
        <fullName evidence="3">Papain-like cysteine peptidase</fullName>
    </recommendedName>
</protein>
<evidence type="ECO:0008006" key="3">
    <source>
        <dbReference type="Google" id="ProtNLM"/>
    </source>
</evidence>
<dbReference type="Proteomes" id="UP000292345">
    <property type="component" value="Unassembled WGS sequence"/>
</dbReference>
<reference evidence="1 2" key="1">
    <citation type="submission" date="2018-01" db="EMBL/GenBank/DDBJ databases">
        <title>Co-occurrence of chitin degradation, pigmentation and bioactivity in marine Pseudoalteromonas.</title>
        <authorList>
            <person name="Paulsen S."/>
            <person name="Gram L."/>
            <person name="Machado H."/>
        </authorList>
    </citation>
    <scope>NUCLEOTIDE SEQUENCE [LARGE SCALE GENOMIC DNA]</scope>
    <source>
        <strain evidence="1 2">S1946</strain>
    </source>
</reference>
<dbReference type="AlphaFoldDB" id="A0A4Q7ECE8"/>